<organism evidence="4 5">
    <name type="scientific">Staphylococcus chromogenes</name>
    <name type="common">Staphylococcus hyicus subsp. chromogenes</name>
    <dbReference type="NCBI Taxonomy" id="46126"/>
    <lineage>
        <taxon>Bacteria</taxon>
        <taxon>Bacillati</taxon>
        <taxon>Bacillota</taxon>
        <taxon>Bacilli</taxon>
        <taxon>Bacillales</taxon>
        <taxon>Staphylococcaceae</taxon>
        <taxon>Staphylococcus</taxon>
    </lineage>
</organism>
<dbReference type="RefSeq" id="WP_105965509.1">
    <property type="nucleotide sequence ID" value="NZ_JAHCNX010000003.1"/>
</dbReference>
<gene>
    <name evidence="4" type="ORF">BU653_04535</name>
    <name evidence="3" type="ORF">RCF65_00550</name>
</gene>
<dbReference type="Proteomes" id="UP001240157">
    <property type="component" value="Unassembled WGS sequence"/>
</dbReference>
<evidence type="ECO:0000259" key="2">
    <source>
        <dbReference type="Pfam" id="PF08327"/>
    </source>
</evidence>
<evidence type="ECO:0000313" key="3">
    <source>
        <dbReference type="EMBL" id="MDQ7174473.1"/>
    </source>
</evidence>
<dbReference type="InterPro" id="IPR013538">
    <property type="entry name" value="ASHA1/2-like_C"/>
</dbReference>
<proteinExistence type="inferred from homology"/>
<protein>
    <submittedName>
        <fullName evidence="4">SRPBCC domain-containing protein</fullName>
    </submittedName>
</protein>
<comment type="caution">
    <text evidence="4">The sequence shown here is derived from an EMBL/GenBank/DDBJ whole genome shotgun (WGS) entry which is preliminary data.</text>
</comment>
<dbReference type="CDD" id="cd07814">
    <property type="entry name" value="SRPBCC_CalC_Aha1-like"/>
    <property type="match status" value="1"/>
</dbReference>
<evidence type="ECO:0000313" key="6">
    <source>
        <dbReference type="Proteomes" id="UP001240157"/>
    </source>
</evidence>
<comment type="similarity">
    <text evidence="1">Belongs to the AHA1 family.</text>
</comment>
<evidence type="ECO:0000256" key="1">
    <source>
        <dbReference type="ARBA" id="ARBA00006817"/>
    </source>
</evidence>
<dbReference type="SUPFAM" id="SSF55961">
    <property type="entry name" value="Bet v1-like"/>
    <property type="match status" value="1"/>
</dbReference>
<dbReference type="Proteomes" id="UP000242704">
    <property type="component" value="Unassembled WGS sequence"/>
</dbReference>
<feature type="domain" description="Activator of Hsp90 ATPase homologue 1/2-like C-terminal" evidence="2">
    <location>
        <begin position="18"/>
        <end position="160"/>
    </location>
</feature>
<dbReference type="Pfam" id="PF08327">
    <property type="entry name" value="AHSA1"/>
    <property type="match status" value="1"/>
</dbReference>
<accession>A0AAE5T0Y1</accession>
<dbReference type="Gene3D" id="3.30.530.20">
    <property type="match status" value="1"/>
</dbReference>
<name>A0AAE5T0Y1_STACR</name>
<evidence type="ECO:0000313" key="4">
    <source>
        <dbReference type="EMBL" id="PTG15523.1"/>
    </source>
</evidence>
<reference evidence="3 6" key="3">
    <citation type="submission" date="2023-08" db="EMBL/GenBank/DDBJ databases">
        <title>Whole genome sequencing of Staphylococcus chromogenes NNSch 2386.</title>
        <authorList>
            <person name="Kropotov V.S."/>
            <person name="Boriskina E.V."/>
            <person name="Gordinskaya N.A."/>
            <person name="Shkurkina I.S."/>
            <person name="Kryazhev D.V."/>
            <person name="Alekseeva A.E."/>
            <person name="Makhova M.A."/>
        </authorList>
    </citation>
    <scope>NUCLEOTIDE SEQUENCE [LARGE SCALE GENOMIC DNA]</scope>
    <source>
        <strain evidence="3 6">NNSch 2386</strain>
    </source>
</reference>
<evidence type="ECO:0000313" key="5">
    <source>
        <dbReference type="Proteomes" id="UP000242704"/>
    </source>
</evidence>
<dbReference type="InterPro" id="IPR023393">
    <property type="entry name" value="START-like_dom_sf"/>
</dbReference>
<dbReference type="EMBL" id="JAVGJF010000001">
    <property type="protein sequence ID" value="MDQ7174473.1"/>
    <property type="molecule type" value="Genomic_DNA"/>
</dbReference>
<reference evidence="4 5" key="1">
    <citation type="journal article" date="2016" name="Front. Microbiol.">
        <title>Comprehensive Phylogenetic Analysis of Bovine Non-aureus Staphylococci Species Based on Whole-Genome Sequencing.</title>
        <authorList>
            <person name="Naushad S."/>
            <person name="Barkema H.W."/>
            <person name="Luby C."/>
            <person name="Condas L.A."/>
            <person name="Nobrega D.B."/>
            <person name="Carson D.A."/>
            <person name="De Buck J."/>
        </authorList>
    </citation>
    <scope>NUCLEOTIDE SEQUENCE [LARGE SCALE GENOMIC DNA]</scope>
    <source>
        <strain evidence="4 5">SNUC 505</strain>
    </source>
</reference>
<dbReference type="AlphaFoldDB" id="A0AAE5T0Y1"/>
<reference evidence="4" key="2">
    <citation type="submission" date="2018-03" db="EMBL/GenBank/DDBJ databases">
        <authorList>
            <person name="Naushad S."/>
        </authorList>
    </citation>
    <scope>NUCLEOTIDE SEQUENCE</scope>
    <source>
        <strain evidence="4">SNUC 505</strain>
    </source>
</reference>
<sequence length="165" mass="19905">MKNTQNEWVEVKIVRLLKTTPEFAYQAWTDYEILRHWFMTTSRTNRSVESEPIEGGQYQIIDQRQGKTVRIEGVYKHLVIGEELALTIQMPDFSDQQDDIEVYFEERSPGITQMTFYYKSEIPKERRLTQLEYKQKKKEYHDSMVHGFENMFDTMQKYIEEQPID</sequence>
<dbReference type="EMBL" id="PZBZ01000018">
    <property type="protein sequence ID" value="PTG15523.1"/>
    <property type="molecule type" value="Genomic_DNA"/>
</dbReference>